<evidence type="ECO:0000313" key="8">
    <source>
        <dbReference type="EMBL" id="KAJ3120909.1"/>
    </source>
</evidence>
<keyword evidence="6" id="KW-0906">Nuclear pore complex</keyword>
<protein>
    <submittedName>
        <fullName evidence="8">Uncharacterized protein</fullName>
    </submittedName>
</protein>
<dbReference type="Pfam" id="PF10168">
    <property type="entry name" value="Nup88"/>
    <property type="match status" value="2"/>
</dbReference>
<reference evidence="8" key="1">
    <citation type="submission" date="2020-05" db="EMBL/GenBank/DDBJ databases">
        <title>Phylogenomic resolution of chytrid fungi.</title>
        <authorList>
            <person name="Stajich J.E."/>
            <person name="Amses K."/>
            <person name="Simmons R."/>
            <person name="Seto K."/>
            <person name="Myers J."/>
            <person name="Bonds A."/>
            <person name="Quandt C.A."/>
            <person name="Barry K."/>
            <person name="Liu P."/>
            <person name="Grigoriev I."/>
            <person name="Longcore J.E."/>
            <person name="James T.Y."/>
        </authorList>
    </citation>
    <scope>NUCLEOTIDE SEQUENCE</scope>
    <source>
        <strain evidence="8">JEL0513</strain>
    </source>
</reference>
<dbReference type="GO" id="GO:0006406">
    <property type="term" value="P:mRNA export from nucleus"/>
    <property type="evidence" value="ECO:0007669"/>
    <property type="project" value="TreeGrafter"/>
</dbReference>
<dbReference type="GO" id="GO:0000056">
    <property type="term" value="P:ribosomal small subunit export from nucleus"/>
    <property type="evidence" value="ECO:0007669"/>
    <property type="project" value="InterPro"/>
</dbReference>
<name>A0AAD5T197_9FUNG</name>
<evidence type="ECO:0000256" key="7">
    <source>
        <dbReference type="ARBA" id="ARBA00023242"/>
    </source>
</evidence>
<comment type="caution">
    <text evidence="8">The sequence shown here is derived from an EMBL/GenBank/DDBJ whole genome shotgun (WGS) entry which is preliminary data.</text>
</comment>
<evidence type="ECO:0000256" key="2">
    <source>
        <dbReference type="ARBA" id="ARBA00022448"/>
    </source>
</evidence>
<dbReference type="PANTHER" id="PTHR13257:SF0">
    <property type="entry name" value="NUCLEAR PORE COMPLEX PROTEIN NUP88"/>
    <property type="match status" value="1"/>
</dbReference>
<sequence>MSILANSHNSWDSWTKRLFERIENDEDINQNSSEDVSTTSSNSNLKNSIANEKTTFIVGHDVCILSSVNTIIQTTTIRILSLPGLARAHKQPCIQLLRPSLPFATSFMVLNSTSKLLAVAGKYHVAVVILPPAIRSATTPNLAHDVKIHNIGEIYHADDTSPVVKMLWHPLSFNKSHLMVLTADGLLRMYDVSTDPNEPEQIVCFSDQSAFGPSSALKIARSPTSKKKSSSSNGGSGGVFGIDIDEREAVSFSLGCGDDGGDGFAGKLSSVGDGDTSEFIGWNALSVYGVMKNGDLFAFCPFVPLKSVWSLKALNNLKSLTDNQWKSCNQSDEASERRFYWKSRWLDEAIENVNEQQRESNQLPNDTIVLTVSKSPWTKRLLTRQGPIAVISNDSNLETHDFASDLTVVSVGSIVALAISKESGVVDILIQVSSPTADWALQEKLVSSSSHENESPLFVKYEEIELFAPDYQSPAAGQIKFIRDPKYSDAIYAKHYQGVSLISFHPWIKELLKAKELETSTALTDLFGSKHVDSDVQCLIDICESDKSTDGVESFAIVNDLLLGYGFIAKTVNGKSLGHSLTLRSQTLTEQISTNPKSSPSSPAAATRTLKIVAYTPEITTHFEMPRVLEKSQPIIITNEKPGADDTPLDEKLLRTLTSKIVDIRNDIAAIKEAGSFVQNRVEDVQSEALLQHKAICSYVDVLDGEVMERAERIRKRAAKMKVRQDAINARVDAILQFAMDATQPELNEAEREFFAEVRDMASRVRSILKPRLGQVSKQKQILMNQARAIIGSDGTLATLSNEICDTSSISFGNSQLGKINDALKNEYKLLTETWKKAEDV</sequence>
<evidence type="ECO:0000313" key="9">
    <source>
        <dbReference type="Proteomes" id="UP001211907"/>
    </source>
</evidence>
<dbReference type="PANTHER" id="PTHR13257">
    <property type="entry name" value="NUCLEOPORIN NUP84-RELATED"/>
    <property type="match status" value="1"/>
</dbReference>
<dbReference type="GO" id="GO:0006606">
    <property type="term" value="P:protein import into nucleus"/>
    <property type="evidence" value="ECO:0007669"/>
    <property type="project" value="TreeGrafter"/>
</dbReference>
<gene>
    <name evidence="8" type="ORF">HK100_012604</name>
</gene>
<keyword evidence="9" id="KW-1185">Reference proteome</keyword>
<keyword evidence="3" id="KW-0509">mRNA transport</keyword>
<keyword evidence="5" id="KW-0811">Translocation</keyword>
<dbReference type="GO" id="GO:0000055">
    <property type="term" value="P:ribosomal large subunit export from nucleus"/>
    <property type="evidence" value="ECO:0007669"/>
    <property type="project" value="InterPro"/>
</dbReference>
<keyword evidence="7" id="KW-0539">Nucleus</keyword>
<evidence type="ECO:0000256" key="1">
    <source>
        <dbReference type="ARBA" id="ARBA00004567"/>
    </source>
</evidence>
<keyword evidence="2" id="KW-0813">Transport</keyword>
<proteinExistence type="predicted"/>
<keyword evidence="4" id="KW-0653">Protein transport</keyword>
<evidence type="ECO:0000256" key="4">
    <source>
        <dbReference type="ARBA" id="ARBA00022927"/>
    </source>
</evidence>
<comment type="subcellular location">
    <subcellularLocation>
        <location evidence="1">Nucleus</location>
        <location evidence="1">Nuclear pore complex</location>
    </subcellularLocation>
</comment>
<dbReference type="GO" id="GO:0005643">
    <property type="term" value="C:nuclear pore"/>
    <property type="evidence" value="ECO:0007669"/>
    <property type="project" value="UniProtKB-SubCell"/>
</dbReference>
<dbReference type="GO" id="GO:0017056">
    <property type="term" value="F:structural constituent of nuclear pore"/>
    <property type="evidence" value="ECO:0007669"/>
    <property type="project" value="InterPro"/>
</dbReference>
<feature type="non-terminal residue" evidence="8">
    <location>
        <position position="841"/>
    </location>
</feature>
<dbReference type="EMBL" id="JADGJH010000926">
    <property type="protein sequence ID" value="KAJ3120909.1"/>
    <property type="molecule type" value="Genomic_DNA"/>
</dbReference>
<evidence type="ECO:0000256" key="3">
    <source>
        <dbReference type="ARBA" id="ARBA00022816"/>
    </source>
</evidence>
<dbReference type="Proteomes" id="UP001211907">
    <property type="component" value="Unassembled WGS sequence"/>
</dbReference>
<organism evidence="8 9">
    <name type="scientific">Physocladia obscura</name>
    <dbReference type="NCBI Taxonomy" id="109957"/>
    <lineage>
        <taxon>Eukaryota</taxon>
        <taxon>Fungi</taxon>
        <taxon>Fungi incertae sedis</taxon>
        <taxon>Chytridiomycota</taxon>
        <taxon>Chytridiomycota incertae sedis</taxon>
        <taxon>Chytridiomycetes</taxon>
        <taxon>Chytridiales</taxon>
        <taxon>Chytriomycetaceae</taxon>
        <taxon>Physocladia</taxon>
    </lineage>
</organism>
<dbReference type="InterPro" id="IPR019321">
    <property type="entry name" value="Nucleoporin_Nup88"/>
</dbReference>
<evidence type="ECO:0000256" key="6">
    <source>
        <dbReference type="ARBA" id="ARBA00023132"/>
    </source>
</evidence>
<evidence type="ECO:0000256" key="5">
    <source>
        <dbReference type="ARBA" id="ARBA00023010"/>
    </source>
</evidence>
<accession>A0AAD5T197</accession>
<dbReference type="AlphaFoldDB" id="A0AAD5T197"/>
<dbReference type="InterPro" id="IPR037700">
    <property type="entry name" value="NUP88/NUP82"/>
</dbReference>